<dbReference type="InterPro" id="IPR022629">
    <property type="entry name" value="S-AdoMet_synt_central"/>
</dbReference>
<dbReference type="InterPro" id="IPR022636">
    <property type="entry name" value="S-AdoMet_synthetase_sfam"/>
</dbReference>
<feature type="binding site" evidence="10">
    <location>
        <position position="246"/>
    </location>
    <ligand>
        <name>L-methionine</name>
        <dbReference type="ChEBI" id="CHEBI:57844"/>
        <note>ligand shared between two neighboring subunits</note>
    </ligand>
</feature>
<dbReference type="GO" id="GO:0004478">
    <property type="term" value="F:methionine adenosyltransferase activity"/>
    <property type="evidence" value="ECO:0007669"/>
    <property type="project" value="UniProtKB-UniRule"/>
</dbReference>
<dbReference type="EMBL" id="BLIV01000006">
    <property type="protein sequence ID" value="GFE51337.1"/>
    <property type="molecule type" value="Genomic_DNA"/>
</dbReference>
<feature type="binding site" description="in other chain" evidence="10">
    <location>
        <begin position="171"/>
        <end position="173"/>
    </location>
    <ligand>
        <name>ATP</name>
        <dbReference type="ChEBI" id="CHEBI:30616"/>
        <note>ligand shared between two neighboring subunits</note>
    </ligand>
</feature>
<feature type="binding site" description="in other chain" evidence="10">
    <location>
        <position position="106"/>
    </location>
    <ligand>
        <name>L-methionine</name>
        <dbReference type="ChEBI" id="CHEBI:57844"/>
        <note>ligand shared between two neighboring subunits</note>
    </ligand>
</feature>
<dbReference type="FunFam" id="3.30.300.10:FF:000003">
    <property type="entry name" value="S-adenosylmethionine synthase"/>
    <property type="match status" value="1"/>
</dbReference>
<comment type="subunit">
    <text evidence="10">Homotetramer; dimer of dimers.</text>
</comment>
<evidence type="ECO:0000259" key="14">
    <source>
        <dbReference type="Pfam" id="PF02772"/>
    </source>
</evidence>
<comment type="pathway">
    <text evidence="1 10">Amino-acid biosynthesis; S-adenosyl-L-methionine biosynthesis; S-adenosyl-L-methionine from L-methionine: step 1/1.</text>
</comment>
<evidence type="ECO:0000259" key="15">
    <source>
        <dbReference type="Pfam" id="PF02773"/>
    </source>
</evidence>
<evidence type="ECO:0000256" key="5">
    <source>
        <dbReference type="ARBA" id="ARBA00022723"/>
    </source>
</evidence>
<comment type="function">
    <text evidence="10">Catalyzes the formation of S-adenosylmethionine (AdoMet) from methionine and ATP. The overall synthetic reaction is composed of two sequential steps, AdoMet formation and the subsequent tripolyphosphate hydrolysis which occurs prior to release of AdoMet from the enzyme.</text>
</comment>
<dbReference type="CDD" id="cd18079">
    <property type="entry name" value="S-AdoMet_synt"/>
    <property type="match status" value="1"/>
</dbReference>
<feature type="domain" description="S-adenosylmethionine synthetase C-terminal" evidence="15">
    <location>
        <begin position="240"/>
        <end position="382"/>
    </location>
</feature>
<feature type="domain" description="S-adenosylmethionine synthetase central" evidence="14">
    <location>
        <begin position="122"/>
        <end position="238"/>
    </location>
</feature>
<protein>
    <recommendedName>
        <fullName evidence="10">S-adenosylmethionine synthase</fullName>
        <shortName evidence="10">AdoMet synthase</shortName>
        <ecNumber evidence="10">2.5.1.6</ecNumber>
    </recommendedName>
    <alternativeName>
        <fullName evidence="10">MAT</fullName>
    </alternativeName>
    <alternativeName>
        <fullName evidence="10">Methionine adenosyltransferase</fullName>
    </alternativeName>
</protein>
<comment type="subcellular location">
    <subcellularLocation>
        <location evidence="10 11">Cytoplasm</location>
    </subcellularLocation>
</comment>
<dbReference type="GO" id="GO:0000287">
    <property type="term" value="F:magnesium ion binding"/>
    <property type="evidence" value="ECO:0007669"/>
    <property type="project" value="UniProtKB-UniRule"/>
</dbReference>
<keyword evidence="6 10" id="KW-0547">Nucleotide-binding</keyword>
<feature type="domain" description="S-adenosylmethionine synthetase N-terminal" evidence="13">
    <location>
        <begin position="5"/>
        <end position="108"/>
    </location>
</feature>
<keyword evidence="9 10" id="KW-0630">Potassium</keyword>
<keyword evidence="3 10" id="KW-0554">One-carbon metabolism</keyword>
<comment type="cofactor">
    <cofactor evidence="10">
        <name>Mg(2+)</name>
        <dbReference type="ChEBI" id="CHEBI:18420"/>
    </cofactor>
    <text evidence="10">Binds 2 divalent ions per subunit.</text>
</comment>
<dbReference type="InterPro" id="IPR022628">
    <property type="entry name" value="S-AdoMet_synt_N"/>
</dbReference>
<reference evidence="16 17" key="1">
    <citation type="submission" date="2019-12" db="EMBL/GenBank/DDBJ databases">
        <title>Roseobacter cerasinus sp. nov., isolated from seawater around aquaculture.</title>
        <authorList>
            <person name="Muramatsu S."/>
            <person name="Takabe Y."/>
            <person name="Mori K."/>
            <person name="Takaichi S."/>
            <person name="Hanada S."/>
        </authorList>
    </citation>
    <scope>NUCLEOTIDE SEQUENCE [LARGE SCALE GENOMIC DNA]</scope>
    <source>
        <strain evidence="16 17">AI77</strain>
    </source>
</reference>
<feature type="binding site" evidence="10">
    <location>
        <position position="269"/>
    </location>
    <ligand>
        <name>ATP</name>
        <dbReference type="ChEBI" id="CHEBI:30616"/>
        <note>ligand shared between two neighboring subunits</note>
    </ligand>
</feature>
<dbReference type="Proteomes" id="UP000436522">
    <property type="component" value="Unassembled WGS sequence"/>
</dbReference>
<dbReference type="GO" id="GO:0006556">
    <property type="term" value="P:S-adenosylmethionine biosynthetic process"/>
    <property type="evidence" value="ECO:0007669"/>
    <property type="project" value="UniProtKB-UniRule"/>
</dbReference>
<evidence type="ECO:0000256" key="8">
    <source>
        <dbReference type="ARBA" id="ARBA00022842"/>
    </source>
</evidence>
<dbReference type="GO" id="GO:0005737">
    <property type="term" value="C:cytoplasm"/>
    <property type="evidence" value="ECO:0007669"/>
    <property type="project" value="UniProtKB-SubCell"/>
</dbReference>
<evidence type="ECO:0000256" key="3">
    <source>
        <dbReference type="ARBA" id="ARBA00022563"/>
    </source>
</evidence>
<dbReference type="Pfam" id="PF00438">
    <property type="entry name" value="S-AdoMet_synt_N"/>
    <property type="match status" value="1"/>
</dbReference>
<evidence type="ECO:0000256" key="2">
    <source>
        <dbReference type="ARBA" id="ARBA00009685"/>
    </source>
</evidence>
<dbReference type="AlphaFoldDB" id="A0A640VU04"/>
<feature type="binding site" evidence="10">
    <location>
        <position position="19"/>
    </location>
    <ligand>
        <name>Mg(2+)</name>
        <dbReference type="ChEBI" id="CHEBI:18420"/>
    </ligand>
</feature>
<evidence type="ECO:0000256" key="4">
    <source>
        <dbReference type="ARBA" id="ARBA00022679"/>
    </source>
</evidence>
<comment type="caution">
    <text evidence="10">Lacks conserved residue(s) required for the propagation of feature annotation.</text>
</comment>
<feature type="binding site" description="in other chain" evidence="10">
    <location>
        <position position="17"/>
    </location>
    <ligand>
        <name>ATP</name>
        <dbReference type="ChEBI" id="CHEBI:30616"/>
        <note>ligand shared between two neighboring subunits</note>
    </ligand>
</feature>
<gene>
    <name evidence="10 16" type="primary">metK</name>
    <name evidence="16" type="ORF">So717_30900</name>
</gene>
<keyword evidence="5 10" id="KW-0479">Metal-binding</keyword>
<sequence>MSRKNYVFTSESVSEGHPDKVCDRISDAVLDAFIASEPEARVAAETFATTNQVVIGGEVGLSDKTALKTHMEQIEDIARACIKDIGYEQDKFHHATCKVTNLLHEQSAHIAQGVDARDNKDEGAGDQGIMFGFATDETPELMPAPIHYAHAMLRRLAEVRKDGTEPTLRPDAKSQLSVRYEDGKPVGVTSIVLSTQHADESQTSDDIRAIVEPYIRDVLPEGWVTDATEWWVNPTGTFVIGGPDGDAGLTGRKIIVDTYGGAAPHGGGAFSGKDPTKVDRSAAYAARYLAKNVVASGMASKCTIQLSYAIGVSKPLSIYCDTFGTGEVDDAAIEAAIGKTMDLTPRGIREHLQLNRPIYQRTAAYGHFGRAPEADGGFSWEKTDLVDALKGAV</sequence>
<name>A0A640VU04_9RHOB</name>
<evidence type="ECO:0000256" key="7">
    <source>
        <dbReference type="ARBA" id="ARBA00022840"/>
    </source>
</evidence>
<evidence type="ECO:0000313" key="16">
    <source>
        <dbReference type="EMBL" id="GFE51337.1"/>
    </source>
</evidence>
<evidence type="ECO:0000313" key="17">
    <source>
        <dbReference type="Proteomes" id="UP000436522"/>
    </source>
</evidence>
<feature type="binding site" evidence="10">
    <location>
        <position position="246"/>
    </location>
    <ligand>
        <name>ATP</name>
        <dbReference type="ChEBI" id="CHEBI:30616"/>
        <note>ligand shared between two neighboring subunits</note>
    </ligand>
</feature>
<dbReference type="InterPro" id="IPR022630">
    <property type="entry name" value="S-AdoMet_synt_C"/>
</dbReference>
<keyword evidence="8 10" id="KW-0460">Magnesium</keyword>
<keyword evidence="17" id="KW-1185">Reference proteome</keyword>
<evidence type="ECO:0000256" key="6">
    <source>
        <dbReference type="ARBA" id="ARBA00022741"/>
    </source>
</evidence>
<dbReference type="EC" id="2.5.1.6" evidence="10"/>
<dbReference type="GO" id="GO:0006730">
    <property type="term" value="P:one-carbon metabolic process"/>
    <property type="evidence" value="ECO:0007669"/>
    <property type="project" value="UniProtKB-KW"/>
</dbReference>
<comment type="similarity">
    <text evidence="2 10 12">Belongs to the AdoMet synthase family.</text>
</comment>
<dbReference type="PANTHER" id="PTHR11964">
    <property type="entry name" value="S-ADENOSYLMETHIONINE SYNTHETASE"/>
    <property type="match status" value="1"/>
</dbReference>
<feature type="binding site" description="in other chain" evidence="10">
    <location>
        <position position="277"/>
    </location>
    <ligand>
        <name>L-methionine</name>
        <dbReference type="ChEBI" id="CHEBI:57844"/>
        <note>ligand shared between two neighboring subunits</note>
    </ligand>
</feature>
<organism evidence="16 17">
    <name type="scientific">Roseobacter cerasinus</name>
    <dbReference type="NCBI Taxonomy" id="2602289"/>
    <lineage>
        <taxon>Bacteria</taxon>
        <taxon>Pseudomonadati</taxon>
        <taxon>Pseudomonadota</taxon>
        <taxon>Alphaproteobacteria</taxon>
        <taxon>Rhodobacterales</taxon>
        <taxon>Roseobacteraceae</taxon>
        <taxon>Roseobacter</taxon>
    </lineage>
</organism>
<dbReference type="PROSITE" id="PS00376">
    <property type="entry name" value="ADOMET_SYNTHASE_1"/>
    <property type="match status" value="1"/>
</dbReference>
<comment type="cofactor">
    <cofactor evidence="10">
        <name>K(+)</name>
        <dbReference type="ChEBI" id="CHEBI:29103"/>
    </cofactor>
    <text evidence="10">Binds 1 potassium ion per subunit.</text>
</comment>
<dbReference type="PROSITE" id="PS00377">
    <property type="entry name" value="ADOMET_SYNTHASE_2"/>
    <property type="match status" value="1"/>
</dbReference>
<evidence type="ECO:0000256" key="1">
    <source>
        <dbReference type="ARBA" id="ARBA00005224"/>
    </source>
</evidence>
<dbReference type="NCBIfam" id="TIGR01034">
    <property type="entry name" value="metK"/>
    <property type="match status" value="1"/>
</dbReference>
<dbReference type="RefSeq" id="WP_159978967.1">
    <property type="nucleotide sequence ID" value="NZ_BLIV01000006.1"/>
</dbReference>
<accession>A0A640VU04</accession>
<keyword evidence="7 10" id="KW-0067">ATP-binding</keyword>
<proteinExistence type="inferred from homology"/>
<dbReference type="Pfam" id="PF02773">
    <property type="entry name" value="S-AdoMet_synt_C"/>
    <property type="match status" value="1"/>
</dbReference>
<feature type="binding site" description="in other chain" evidence="10">
    <location>
        <position position="58"/>
    </location>
    <ligand>
        <name>L-methionine</name>
        <dbReference type="ChEBI" id="CHEBI:57844"/>
        <note>ligand shared between two neighboring subunits</note>
    </ligand>
</feature>
<dbReference type="HAMAP" id="MF_00086">
    <property type="entry name" value="S_AdoMet_synth1"/>
    <property type="match status" value="1"/>
</dbReference>
<dbReference type="SUPFAM" id="SSF55973">
    <property type="entry name" value="S-adenosylmethionine synthetase"/>
    <property type="match status" value="3"/>
</dbReference>
<feature type="binding site" evidence="10">
    <location>
        <position position="45"/>
    </location>
    <ligand>
        <name>K(+)</name>
        <dbReference type="ChEBI" id="CHEBI:29103"/>
    </ligand>
</feature>
<dbReference type="UniPathway" id="UPA00315">
    <property type="reaction ID" value="UER00080"/>
</dbReference>
<keyword evidence="4 10" id="KW-0808">Transferase</keyword>
<comment type="caution">
    <text evidence="16">The sequence shown here is derived from an EMBL/GenBank/DDBJ whole genome shotgun (WGS) entry which is preliminary data.</text>
</comment>
<feature type="binding site" evidence="10">
    <location>
        <position position="273"/>
    </location>
    <ligand>
        <name>ATP</name>
        <dbReference type="ChEBI" id="CHEBI:30616"/>
        <note>ligand shared between two neighboring subunits</note>
    </ligand>
</feature>
<evidence type="ECO:0000256" key="12">
    <source>
        <dbReference type="RuleBase" id="RU004462"/>
    </source>
</evidence>
<feature type="binding site" description="in other chain" evidence="10">
    <location>
        <begin position="252"/>
        <end position="253"/>
    </location>
    <ligand>
        <name>ATP</name>
        <dbReference type="ChEBI" id="CHEBI:30616"/>
        <note>ligand shared between two neighboring subunits</note>
    </ligand>
</feature>
<evidence type="ECO:0000256" key="10">
    <source>
        <dbReference type="HAMAP-Rule" id="MF_00086"/>
    </source>
</evidence>
<dbReference type="Pfam" id="PF02772">
    <property type="entry name" value="S-AdoMet_synt_M"/>
    <property type="match status" value="1"/>
</dbReference>
<keyword evidence="10" id="KW-0963">Cytoplasm</keyword>
<dbReference type="InterPro" id="IPR022631">
    <property type="entry name" value="ADOMET_SYNTHASE_CS"/>
</dbReference>
<evidence type="ECO:0000259" key="13">
    <source>
        <dbReference type="Pfam" id="PF00438"/>
    </source>
</evidence>
<evidence type="ECO:0000256" key="11">
    <source>
        <dbReference type="RuleBase" id="RU000542"/>
    </source>
</evidence>
<evidence type="ECO:0000256" key="9">
    <source>
        <dbReference type="ARBA" id="ARBA00022958"/>
    </source>
</evidence>
<comment type="catalytic activity">
    <reaction evidence="10">
        <text>L-methionine + ATP + H2O = S-adenosyl-L-methionine + phosphate + diphosphate</text>
        <dbReference type="Rhea" id="RHEA:21080"/>
        <dbReference type="ChEBI" id="CHEBI:15377"/>
        <dbReference type="ChEBI" id="CHEBI:30616"/>
        <dbReference type="ChEBI" id="CHEBI:33019"/>
        <dbReference type="ChEBI" id="CHEBI:43474"/>
        <dbReference type="ChEBI" id="CHEBI:57844"/>
        <dbReference type="ChEBI" id="CHEBI:59789"/>
        <dbReference type="EC" id="2.5.1.6"/>
    </reaction>
</comment>
<feature type="region of interest" description="Flexible loop" evidence="10">
    <location>
        <begin position="106"/>
        <end position="116"/>
    </location>
</feature>
<dbReference type="Gene3D" id="3.30.300.10">
    <property type="match status" value="3"/>
</dbReference>
<dbReference type="InterPro" id="IPR002133">
    <property type="entry name" value="S-AdoMet_synthetase"/>
</dbReference>
<dbReference type="PIRSF" id="PIRSF000497">
    <property type="entry name" value="MAT"/>
    <property type="match status" value="1"/>
</dbReference>
<dbReference type="OrthoDB" id="9801686at2"/>
<dbReference type="GO" id="GO:0005524">
    <property type="term" value="F:ATP binding"/>
    <property type="evidence" value="ECO:0007669"/>
    <property type="project" value="UniProtKB-UniRule"/>
</dbReference>